<dbReference type="EMBL" id="MTHD01000002">
    <property type="protein sequence ID" value="OMG54917.1"/>
    <property type="molecule type" value="Genomic_DNA"/>
</dbReference>
<protein>
    <submittedName>
        <fullName evidence="1">Uncharacterized protein</fullName>
    </submittedName>
</protein>
<dbReference type="Pfam" id="PF06676">
    <property type="entry name" value="DUF1178"/>
    <property type="match status" value="1"/>
</dbReference>
<reference evidence="1 2" key="1">
    <citation type="submission" date="2016-10" db="EMBL/GenBank/DDBJ databases">
        <title>Alkaliphiles isolated from bioreactors.</title>
        <authorList>
            <person name="Salah Z."/>
            <person name="Rout S.P."/>
            <person name="Humphreys P.N."/>
        </authorList>
    </citation>
    <scope>NUCLEOTIDE SEQUENCE [LARGE SCALE GENOMIC DNA]</scope>
    <source>
        <strain evidence="1 2">ZS02</strain>
    </source>
</reference>
<dbReference type="AlphaFoldDB" id="A0A1R1I8B5"/>
<dbReference type="OrthoDB" id="5295943at2"/>
<dbReference type="PIRSF" id="PIRSF032131">
    <property type="entry name" value="UCP032131"/>
    <property type="match status" value="1"/>
</dbReference>
<organism evidence="1 2">
    <name type="scientific">Azonexus hydrophilus</name>
    <dbReference type="NCBI Taxonomy" id="418702"/>
    <lineage>
        <taxon>Bacteria</taxon>
        <taxon>Pseudomonadati</taxon>
        <taxon>Pseudomonadota</taxon>
        <taxon>Betaproteobacteria</taxon>
        <taxon>Rhodocyclales</taxon>
        <taxon>Azonexaceae</taxon>
        <taxon>Azonexus</taxon>
    </lineage>
</organism>
<dbReference type="Proteomes" id="UP000187526">
    <property type="component" value="Unassembled WGS sequence"/>
</dbReference>
<keyword evidence="2" id="KW-1185">Reference proteome</keyword>
<evidence type="ECO:0000313" key="2">
    <source>
        <dbReference type="Proteomes" id="UP000187526"/>
    </source>
</evidence>
<evidence type="ECO:0000313" key="1">
    <source>
        <dbReference type="EMBL" id="OMG54917.1"/>
    </source>
</evidence>
<dbReference type="RefSeq" id="WP_076093440.1">
    <property type="nucleotide sequence ID" value="NZ_MTHD01000002.1"/>
</dbReference>
<accession>A0A1R1I8B5</accession>
<name>A0A1R1I8B5_9RHOO</name>
<proteinExistence type="predicted"/>
<dbReference type="InterPro" id="IPR009562">
    <property type="entry name" value="DUF1178"/>
</dbReference>
<comment type="caution">
    <text evidence="1">The sequence shown here is derived from an EMBL/GenBank/DDBJ whole genome shotgun (WGS) entry which is preliminary data.</text>
</comment>
<sequence length="152" mass="16874">MIIYDLSCDNEHRFEGWFRSAEDFDAQIERHLVRCPQCDSASIRRVPSAVAIGGHQAPRSQEPSATPRNNATATLMPAGTQVAAIYRQLVQAIISNSEDVGTSFADEARKIHYNEAPERSIRGEATPDECEALRDEGIDILHLPALKEEDLN</sequence>
<gene>
    <name evidence="1" type="ORF">BJN45_07065</name>
</gene>